<dbReference type="Proteomes" id="UP000500938">
    <property type="component" value="Chromosome"/>
</dbReference>
<dbReference type="InterPro" id="IPR001482">
    <property type="entry name" value="T2SS/T4SS_dom"/>
</dbReference>
<reference evidence="4 5" key="1">
    <citation type="submission" date="2020-05" db="EMBL/GenBank/DDBJ databases">
        <title>Complete genome sequence of Gemmatimonas greenlandica TET16.</title>
        <authorList>
            <person name="Zeng Y."/>
        </authorList>
    </citation>
    <scope>NUCLEOTIDE SEQUENCE [LARGE SCALE GENOMIC DNA]</scope>
    <source>
        <strain evidence="4 5">TET16</strain>
    </source>
</reference>
<dbReference type="NCBIfam" id="TIGR01420">
    <property type="entry name" value="pilT_fam"/>
    <property type="match status" value="1"/>
</dbReference>
<evidence type="ECO:0000313" key="4">
    <source>
        <dbReference type="EMBL" id="QJR35887.1"/>
    </source>
</evidence>
<dbReference type="Pfam" id="PF00437">
    <property type="entry name" value="T2SSE"/>
    <property type="match status" value="1"/>
</dbReference>
<evidence type="ECO:0000313" key="5">
    <source>
        <dbReference type="Proteomes" id="UP000500938"/>
    </source>
</evidence>
<dbReference type="InterPro" id="IPR006321">
    <property type="entry name" value="PilT/PilU"/>
</dbReference>
<accession>A0A6M4IQY7</accession>
<evidence type="ECO:0000259" key="3">
    <source>
        <dbReference type="PROSITE" id="PS00662"/>
    </source>
</evidence>
<sequence>MAIERIIKAAVERGASDVHIKAGDVVRARIDGRLVVLTKQALTAEQTRAIALHFMTSDAERSTIDTLKDHDCSWHSPGVGRFRVNIMRQRAAHSIVMRVIPENVPTFQSLKLPPVLDKIAHTERGMVLVTGVTGSGKSSTMAALVNAINASYEKHILTLENPIEFIHADLKSSVTQREVGIDTESFRMGLRAALRQDPDVILIGEMRDPETIDTAMKAAETGHLLISTLHTPDAQSTIMRIVAMFPPDEQTVVRMRLAESLHAVVSQRLLPRANGQGRVVACEVMIVTSTIRDLIAEGNIVEIRDYIADGVQYGMRTFDQHLTELVNGNEVTFEVAKAAATNPADFELSFRMGKNRQSPPSGVRGIASRPTGSTKSVTQGMGAVATPSGLGANPLGTGPTMPPIATSPSGHSAVSSPNPLGNDTVFGSGFESLFGS</sequence>
<feature type="region of interest" description="Disordered" evidence="2">
    <location>
        <begin position="352"/>
        <end position="381"/>
    </location>
</feature>
<protein>
    <submittedName>
        <fullName evidence="4">PilT/PilU family type 4a pilus ATPase</fullName>
    </submittedName>
</protein>
<dbReference type="PANTHER" id="PTHR30486">
    <property type="entry name" value="TWITCHING MOTILITY PROTEIN PILT"/>
    <property type="match status" value="1"/>
</dbReference>
<dbReference type="InterPro" id="IPR027417">
    <property type="entry name" value="P-loop_NTPase"/>
</dbReference>
<dbReference type="InterPro" id="IPR050921">
    <property type="entry name" value="T4SS_GSP_E_ATPase"/>
</dbReference>
<dbReference type="SUPFAM" id="SSF52540">
    <property type="entry name" value="P-loop containing nucleoside triphosphate hydrolases"/>
    <property type="match status" value="1"/>
</dbReference>
<evidence type="ECO:0000256" key="1">
    <source>
        <dbReference type="ARBA" id="ARBA00006611"/>
    </source>
</evidence>
<gene>
    <name evidence="4" type="ORF">HKW67_10375</name>
</gene>
<dbReference type="AlphaFoldDB" id="A0A6M4IQY7"/>
<dbReference type="PANTHER" id="PTHR30486:SF12">
    <property type="entry name" value="TYPE IV PILUS ATPASE PILU"/>
    <property type="match status" value="1"/>
</dbReference>
<dbReference type="KEGG" id="ggr:HKW67_10375"/>
<dbReference type="Gene3D" id="3.40.50.300">
    <property type="entry name" value="P-loop containing nucleotide triphosphate hydrolases"/>
    <property type="match status" value="1"/>
</dbReference>
<dbReference type="PROSITE" id="PS00662">
    <property type="entry name" value="T2SP_E"/>
    <property type="match status" value="1"/>
</dbReference>
<feature type="domain" description="Bacterial type II secretion system protein E" evidence="3">
    <location>
        <begin position="194"/>
        <end position="208"/>
    </location>
</feature>
<keyword evidence="5" id="KW-1185">Reference proteome</keyword>
<name>A0A6M4IQY7_9BACT</name>
<dbReference type="CDD" id="cd01131">
    <property type="entry name" value="PilT"/>
    <property type="match status" value="1"/>
</dbReference>
<organism evidence="4 5">
    <name type="scientific">Gemmatimonas groenlandica</name>
    <dbReference type="NCBI Taxonomy" id="2732249"/>
    <lineage>
        <taxon>Bacteria</taxon>
        <taxon>Pseudomonadati</taxon>
        <taxon>Gemmatimonadota</taxon>
        <taxon>Gemmatimonadia</taxon>
        <taxon>Gemmatimonadales</taxon>
        <taxon>Gemmatimonadaceae</taxon>
        <taxon>Gemmatimonas</taxon>
    </lineage>
</organism>
<comment type="similarity">
    <text evidence="1">Belongs to the GSP E family.</text>
</comment>
<dbReference type="RefSeq" id="WP_171225318.1">
    <property type="nucleotide sequence ID" value="NZ_CP053085.1"/>
</dbReference>
<dbReference type="Gene3D" id="3.30.450.90">
    <property type="match status" value="1"/>
</dbReference>
<proteinExistence type="inferred from homology"/>
<feature type="compositionally biased region" description="Polar residues" evidence="2">
    <location>
        <begin position="370"/>
        <end position="379"/>
    </location>
</feature>
<dbReference type="GO" id="GO:0005524">
    <property type="term" value="F:ATP binding"/>
    <property type="evidence" value="ECO:0007669"/>
    <property type="project" value="InterPro"/>
</dbReference>
<dbReference type="GO" id="GO:0016887">
    <property type="term" value="F:ATP hydrolysis activity"/>
    <property type="evidence" value="ECO:0007669"/>
    <property type="project" value="InterPro"/>
</dbReference>
<dbReference type="EMBL" id="CP053085">
    <property type="protein sequence ID" value="QJR35887.1"/>
    <property type="molecule type" value="Genomic_DNA"/>
</dbReference>
<evidence type="ECO:0000256" key="2">
    <source>
        <dbReference type="SAM" id="MobiDB-lite"/>
    </source>
</evidence>